<protein>
    <submittedName>
        <fullName evidence="6">DNA-binding transcriptional LysR family regulator</fullName>
    </submittedName>
</protein>
<sequence>MKLTTTQIEAFSAVLAVGTATGAASILNTSQPSVSRSIKQLEDATGLRLFDRSKGGFLPTAAAVELSAVIEESYRGMNDIRRTAEAIRKRETKQIRIACLPAFSNMFLADAISRLMERDPTLSVSVQSLLSKEVHSAVHKGLIDIGIAAYEVDDPNLSVHRYTTMSEVVLLQRSHPLVEEEVIRPQHLSRQNLILLSAFDPYRIRLDNLLASENVYPSRTLEAETSAGACALVACGMGAAIVNPITALEYLDRGLVIRPFSHDLPFVTTVVSAKSGSQPRLVREFEKTLVAKLALAKAEIACRLCSQ</sequence>
<evidence type="ECO:0000256" key="4">
    <source>
        <dbReference type="ARBA" id="ARBA00023163"/>
    </source>
</evidence>
<organism evidence="6 7">
    <name type="scientific">Salipiger aestuarii</name>
    <dbReference type="NCBI Taxonomy" id="568098"/>
    <lineage>
        <taxon>Bacteria</taxon>
        <taxon>Pseudomonadati</taxon>
        <taxon>Pseudomonadota</taxon>
        <taxon>Alphaproteobacteria</taxon>
        <taxon>Rhodobacterales</taxon>
        <taxon>Roseobacteraceae</taxon>
        <taxon>Salipiger</taxon>
    </lineage>
</organism>
<dbReference type="RefSeq" id="WP_009507334.1">
    <property type="nucleotide sequence ID" value="NZ_LIGK01000097.1"/>
</dbReference>
<dbReference type="EMBL" id="QLMG01000034">
    <property type="protein sequence ID" value="RAK13838.1"/>
    <property type="molecule type" value="Genomic_DNA"/>
</dbReference>
<dbReference type="Proteomes" id="UP000249165">
    <property type="component" value="Unassembled WGS sequence"/>
</dbReference>
<dbReference type="GO" id="GO:0043565">
    <property type="term" value="F:sequence-specific DNA binding"/>
    <property type="evidence" value="ECO:0007669"/>
    <property type="project" value="TreeGrafter"/>
</dbReference>
<dbReference type="PANTHER" id="PTHR30427:SF1">
    <property type="entry name" value="TRANSCRIPTIONAL ACTIVATOR PROTEIN LYSR"/>
    <property type="match status" value="1"/>
</dbReference>
<dbReference type="PROSITE" id="PS50931">
    <property type="entry name" value="HTH_LYSR"/>
    <property type="match status" value="1"/>
</dbReference>
<keyword evidence="7" id="KW-1185">Reference proteome</keyword>
<evidence type="ECO:0000313" key="7">
    <source>
        <dbReference type="Proteomes" id="UP000249165"/>
    </source>
</evidence>
<dbReference type="AlphaFoldDB" id="A0A327XXX6"/>
<dbReference type="PRINTS" id="PR00039">
    <property type="entry name" value="HTHLYSR"/>
</dbReference>
<comment type="caution">
    <text evidence="6">The sequence shown here is derived from an EMBL/GenBank/DDBJ whole genome shotgun (WGS) entry which is preliminary data.</text>
</comment>
<dbReference type="InterPro" id="IPR036388">
    <property type="entry name" value="WH-like_DNA-bd_sf"/>
</dbReference>
<dbReference type="Pfam" id="PF03466">
    <property type="entry name" value="LysR_substrate"/>
    <property type="match status" value="1"/>
</dbReference>
<dbReference type="InterPro" id="IPR036390">
    <property type="entry name" value="WH_DNA-bd_sf"/>
</dbReference>
<feature type="domain" description="HTH lysR-type" evidence="5">
    <location>
        <begin position="3"/>
        <end position="60"/>
    </location>
</feature>
<gene>
    <name evidence="6" type="ORF">ATI53_103442</name>
</gene>
<comment type="similarity">
    <text evidence="1">Belongs to the LysR transcriptional regulatory family.</text>
</comment>
<evidence type="ECO:0000256" key="2">
    <source>
        <dbReference type="ARBA" id="ARBA00023015"/>
    </source>
</evidence>
<evidence type="ECO:0000256" key="1">
    <source>
        <dbReference type="ARBA" id="ARBA00009437"/>
    </source>
</evidence>
<dbReference type="InterPro" id="IPR000847">
    <property type="entry name" value="LysR_HTH_N"/>
</dbReference>
<keyword evidence="4" id="KW-0804">Transcription</keyword>
<dbReference type="GO" id="GO:0010628">
    <property type="term" value="P:positive regulation of gene expression"/>
    <property type="evidence" value="ECO:0007669"/>
    <property type="project" value="TreeGrafter"/>
</dbReference>
<keyword evidence="3 6" id="KW-0238">DNA-binding</keyword>
<evidence type="ECO:0000259" key="5">
    <source>
        <dbReference type="PROSITE" id="PS50931"/>
    </source>
</evidence>
<dbReference type="Pfam" id="PF00126">
    <property type="entry name" value="HTH_1"/>
    <property type="match status" value="1"/>
</dbReference>
<dbReference type="SUPFAM" id="SSF46785">
    <property type="entry name" value="Winged helix' DNA-binding domain"/>
    <property type="match status" value="1"/>
</dbReference>
<dbReference type="Gene3D" id="3.40.190.290">
    <property type="match status" value="1"/>
</dbReference>
<keyword evidence="2" id="KW-0805">Transcription regulation</keyword>
<dbReference type="GO" id="GO:0003700">
    <property type="term" value="F:DNA-binding transcription factor activity"/>
    <property type="evidence" value="ECO:0007669"/>
    <property type="project" value="InterPro"/>
</dbReference>
<proteinExistence type="inferred from homology"/>
<evidence type="ECO:0000256" key="3">
    <source>
        <dbReference type="ARBA" id="ARBA00023125"/>
    </source>
</evidence>
<dbReference type="InterPro" id="IPR005119">
    <property type="entry name" value="LysR_subst-bd"/>
</dbReference>
<dbReference type="OrthoDB" id="7260751at2"/>
<dbReference type="SUPFAM" id="SSF53850">
    <property type="entry name" value="Periplasmic binding protein-like II"/>
    <property type="match status" value="1"/>
</dbReference>
<accession>A0A327XXX6</accession>
<reference evidence="6 7" key="1">
    <citation type="submission" date="2018-06" db="EMBL/GenBank/DDBJ databases">
        <title>Genomic Encyclopedia of Archaeal and Bacterial Type Strains, Phase II (KMG-II): from individual species to whole genera.</title>
        <authorList>
            <person name="Goeker M."/>
        </authorList>
    </citation>
    <scope>NUCLEOTIDE SEQUENCE [LARGE SCALE GENOMIC DNA]</scope>
    <source>
        <strain evidence="6 7">DSM 22011</strain>
    </source>
</reference>
<dbReference type="PANTHER" id="PTHR30427">
    <property type="entry name" value="TRANSCRIPTIONAL ACTIVATOR PROTEIN LYSR"/>
    <property type="match status" value="1"/>
</dbReference>
<dbReference type="Gene3D" id="1.10.10.10">
    <property type="entry name" value="Winged helix-like DNA-binding domain superfamily/Winged helix DNA-binding domain"/>
    <property type="match status" value="1"/>
</dbReference>
<evidence type="ECO:0000313" key="6">
    <source>
        <dbReference type="EMBL" id="RAK13838.1"/>
    </source>
</evidence>
<name>A0A327XXX6_9RHOB</name>